<organism evidence="1 2">
    <name type="scientific">Romanomermis culicivorax</name>
    <name type="common">Nematode worm</name>
    <dbReference type="NCBI Taxonomy" id="13658"/>
    <lineage>
        <taxon>Eukaryota</taxon>
        <taxon>Metazoa</taxon>
        <taxon>Ecdysozoa</taxon>
        <taxon>Nematoda</taxon>
        <taxon>Enoplea</taxon>
        <taxon>Dorylaimia</taxon>
        <taxon>Mermithida</taxon>
        <taxon>Mermithoidea</taxon>
        <taxon>Mermithidae</taxon>
        <taxon>Romanomermis</taxon>
    </lineage>
</organism>
<dbReference type="AlphaFoldDB" id="A0A915IVW5"/>
<reference evidence="2" key="1">
    <citation type="submission" date="2022-11" db="UniProtKB">
        <authorList>
            <consortium name="WormBaseParasite"/>
        </authorList>
    </citation>
    <scope>IDENTIFICATION</scope>
</reference>
<dbReference type="Proteomes" id="UP000887565">
    <property type="component" value="Unplaced"/>
</dbReference>
<accession>A0A915IVW5</accession>
<evidence type="ECO:0000313" key="1">
    <source>
        <dbReference type="Proteomes" id="UP000887565"/>
    </source>
</evidence>
<keyword evidence="1" id="KW-1185">Reference proteome</keyword>
<evidence type="ECO:0000313" key="2">
    <source>
        <dbReference type="WBParaSite" id="nRc.2.0.1.t17936-RA"/>
    </source>
</evidence>
<protein>
    <submittedName>
        <fullName evidence="2">Uncharacterized protein</fullName>
    </submittedName>
</protein>
<proteinExistence type="predicted"/>
<name>A0A915IVW5_ROMCU</name>
<dbReference type="WBParaSite" id="nRc.2.0.1.t17936-RA">
    <property type="protein sequence ID" value="nRc.2.0.1.t17936-RA"/>
    <property type="gene ID" value="nRc.2.0.1.g17936"/>
</dbReference>
<sequence>MTEINTYCDSQYEARLETFQGAKSRDTSRCLARTPGIKTNKLLLLLLLLANTLVDAEGSEQLDDESCCC</sequence>